<dbReference type="Proteomes" id="UP000254467">
    <property type="component" value="Unassembled WGS sequence"/>
</dbReference>
<keyword evidence="1" id="KW-0378">Hydrolase</keyword>
<reference evidence="3 4" key="1">
    <citation type="submission" date="2018-06" db="EMBL/GenBank/DDBJ databases">
        <authorList>
            <consortium name="Pathogen Informatics"/>
            <person name="Doyle S."/>
        </authorList>
    </citation>
    <scope>NUCLEOTIDE SEQUENCE [LARGE SCALE GENOMIC DNA]</scope>
    <source>
        <strain evidence="3 4">NCTC11862</strain>
    </source>
</reference>
<dbReference type="SUPFAM" id="SSF51556">
    <property type="entry name" value="Metallo-dependent hydrolases"/>
    <property type="match status" value="1"/>
</dbReference>
<dbReference type="PANTHER" id="PTHR46124:SF2">
    <property type="entry name" value="D-AMINOACYL-TRNA DEACYLASE"/>
    <property type="match status" value="1"/>
</dbReference>
<evidence type="ECO:0000313" key="3">
    <source>
        <dbReference type="EMBL" id="STC69348.1"/>
    </source>
</evidence>
<evidence type="ECO:0000313" key="4">
    <source>
        <dbReference type="Proteomes" id="UP000254467"/>
    </source>
</evidence>
<proteinExistence type="predicted"/>
<organism evidence="3 4">
    <name type="scientific">Corynebacterium pilosum</name>
    <dbReference type="NCBI Taxonomy" id="35756"/>
    <lineage>
        <taxon>Bacteria</taxon>
        <taxon>Bacillati</taxon>
        <taxon>Actinomycetota</taxon>
        <taxon>Actinomycetes</taxon>
        <taxon>Mycobacteriales</taxon>
        <taxon>Corynebacteriaceae</taxon>
        <taxon>Corynebacterium</taxon>
    </lineage>
</organism>
<dbReference type="Gene3D" id="3.20.20.140">
    <property type="entry name" value="Metal-dependent hydrolases"/>
    <property type="match status" value="1"/>
</dbReference>
<feature type="binding site" evidence="2">
    <location>
        <position position="147"/>
    </location>
    <ligand>
        <name>a divalent metal cation</name>
        <dbReference type="ChEBI" id="CHEBI:60240"/>
        <label>2</label>
    </ligand>
</feature>
<dbReference type="PROSITE" id="PS01137">
    <property type="entry name" value="TATD_1"/>
    <property type="match status" value="1"/>
</dbReference>
<dbReference type="AlphaFoldDB" id="A0A376CNX1"/>
<keyword evidence="2" id="KW-0479">Metal-binding</keyword>
<dbReference type="RefSeq" id="WP_018582477.1">
    <property type="nucleotide sequence ID" value="NZ_UFXQ01000001.1"/>
</dbReference>
<accession>A0A376CNX1</accession>
<feature type="binding site" evidence="2">
    <location>
        <position position="195"/>
    </location>
    <ligand>
        <name>a divalent metal cation</name>
        <dbReference type="ChEBI" id="CHEBI:60240"/>
        <label>1</label>
    </ligand>
</feature>
<feature type="binding site" evidence="2">
    <location>
        <position position="77"/>
    </location>
    <ligand>
        <name>a divalent metal cation</name>
        <dbReference type="ChEBI" id="CHEBI:60240"/>
        <label>1</label>
    </ligand>
</feature>
<dbReference type="STRING" id="35756.GCA_001044155_01149"/>
<dbReference type="GO" id="GO:0046872">
    <property type="term" value="F:metal ion binding"/>
    <property type="evidence" value="ECO:0007669"/>
    <property type="project" value="UniProtKB-KW"/>
</dbReference>
<name>A0A376CNX1_9CORY</name>
<evidence type="ECO:0000256" key="1">
    <source>
        <dbReference type="ARBA" id="ARBA00022801"/>
    </source>
</evidence>
<sequence length="244" mass="26926">MLDTHFHLDFLPRFSRTVLIDGLSARNVEIVAQTVVPTDFEAVPGVRSAVGYHPWYVDDGGLDAFEAALQQTRFVGEVGLDFAPRHMDSADLQVDVFRRVMAVTCDAAASRGVQYVASIHAVRSVTAVLDVLEELRVVERGVVPIIHWFSGTSDELTRHIRTGGHISINPRMLETKRGRAYVSQVPADRLLLETDLPSSPGNHDPRSLADEVSTSLRGVVEKLTELRDEDMAAVIAENEARLFA</sequence>
<dbReference type="PIRSF" id="PIRSF005902">
    <property type="entry name" value="DNase_TatD"/>
    <property type="match status" value="1"/>
</dbReference>
<dbReference type="InterPro" id="IPR032466">
    <property type="entry name" value="Metal_Hydrolase"/>
</dbReference>
<dbReference type="EMBL" id="UFXQ01000001">
    <property type="protein sequence ID" value="STC69348.1"/>
    <property type="molecule type" value="Genomic_DNA"/>
</dbReference>
<protein>
    <submittedName>
        <fullName evidence="3">DNase TatD</fullName>
    </submittedName>
</protein>
<dbReference type="GO" id="GO:0016788">
    <property type="term" value="F:hydrolase activity, acting on ester bonds"/>
    <property type="evidence" value="ECO:0007669"/>
    <property type="project" value="InterPro"/>
</dbReference>
<dbReference type="OrthoDB" id="9810005at2"/>
<keyword evidence="4" id="KW-1185">Reference proteome</keyword>
<dbReference type="InterPro" id="IPR001130">
    <property type="entry name" value="TatD-like"/>
</dbReference>
<dbReference type="PANTHER" id="PTHR46124">
    <property type="entry name" value="D-AMINOACYL-TRNA DEACYLASE"/>
    <property type="match status" value="1"/>
</dbReference>
<gene>
    <name evidence="3" type="ORF">NCTC11862_01133</name>
</gene>
<dbReference type="Pfam" id="PF01026">
    <property type="entry name" value="TatD_DNase"/>
    <property type="match status" value="1"/>
</dbReference>
<evidence type="ECO:0000256" key="2">
    <source>
        <dbReference type="PIRSR" id="PIRSR005902-1"/>
    </source>
</evidence>
<feature type="binding site" evidence="2">
    <location>
        <position position="7"/>
    </location>
    <ligand>
        <name>a divalent metal cation</name>
        <dbReference type="ChEBI" id="CHEBI:60240"/>
        <label>1</label>
    </ligand>
</feature>
<feature type="binding site" evidence="2">
    <location>
        <position position="120"/>
    </location>
    <ligand>
        <name>a divalent metal cation</name>
        <dbReference type="ChEBI" id="CHEBI:60240"/>
        <label>2</label>
    </ligand>
</feature>
<dbReference type="InterPro" id="IPR018228">
    <property type="entry name" value="DNase_TatD-rel_CS"/>
</dbReference>
<feature type="binding site" evidence="2">
    <location>
        <position position="5"/>
    </location>
    <ligand>
        <name>a divalent metal cation</name>
        <dbReference type="ChEBI" id="CHEBI:60240"/>
        <label>1</label>
    </ligand>
</feature>